<organism evidence="2">
    <name type="scientific">marine sediment metagenome</name>
    <dbReference type="NCBI Taxonomy" id="412755"/>
    <lineage>
        <taxon>unclassified sequences</taxon>
        <taxon>metagenomes</taxon>
        <taxon>ecological metagenomes</taxon>
    </lineage>
</organism>
<name>X0SQ34_9ZZZZ</name>
<dbReference type="AlphaFoldDB" id="X0SQ34"/>
<evidence type="ECO:0000256" key="1">
    <source>
        <dbReference type="SAM" id="MobiDB-lite"/>
    </source>
</evidence>
<dbReference type="EMBL" id="BARS01006100">
    <property type="protein sequence ID" value="GAF83223.1"/>
    <property type="molecule type" value="Genomic_DNA"/>
</dbReference>
<comment type="caution">
    <text evidence="2">The sequence shown here is derived from an EMBL/GenBank/DDBJ whole genome shotgun (WGS) entry which is preliminary data.</text>
</comment>
<evidence type="ECO:0000313" key="2">
    <source>
        <dbReference type="EMBL" id="GAF83223.1"/>
    </source>
</evidence>
<feature type="non-terminal residue" evidence="2">
    <location>
        <position position="1"/>
    </location>
</feature>
<sequence>ETVVMRGAYSNEPDTLEQMPSDISGDVPPEDYKYDFDITLILDFNENRVRREFNREIFYLSEARFIPDSEVDLFDGKLFQNYAPLAANTSSRYRPPKYQPELTLVGTKAPMMFFRTIDKPVFLALGIVPTSKTPLTPRKLKLALAESYFSFGGKSRYKDREVVVLTYSRSAKMTCELWVDLSRDSSIVRVIHKGGSQETGRLEIAHQETKDGWYPKSWTWTTFDSQNRISSIDTVSVTEMAFGEMFDVAQFHVEPTPGMVVCDATRDVRYVQGKPGRPNIMVDSLKIKE</sequence>
<proteinExistence type="predicted"/>
<gene>
    <name evidence="2" type="ORF">S01H1_11929</name>
</gene>
<protein>
    <submittedName>
        <fullName evidence="2">Uncharacterized protein</fullName>
    </submittedName>
</protein>
<accession>X0SQ34</accession>
<feature type="region of interest" description="Disordered" evidence="1">
    <location>
        <begin position="1"/>
        <end position="24"/>
    </location>
</feature>
<reference evidence="2" key="1">
    <citation type="journal article" date="2014" name="Front. Microbiol.">
        <title>High frequency of phylogenetically diverse reductive dehalogenase-homologous genes in deep subseafloor sedimentary metagenomes.</title>
        <authorList>
            <person name="Kawai M."/>
            <person name="Futagami T."/>
            <person name="Toyoda A."/>
            <person name="Takaki Y."/>
            <person name="Nishi S."/>
            <person name="Hori S."/>
            <person name="Arai W."/>
            <person name="Tsubouchi T."/>
            <person name="Morono Y."/>
            <person name="Uchiyama I."/>
            <person name="Ito T."/>
            <person name="Fujiyama A."/>
            <person name="Inagaki F."/>
            <person name="Takami H."/>
        </authorList>
    </citation>
    <scope>NUCLEOTIDE SEQUENCE</scope>
    <source>
        <strain evidence="2">Expedition CK06-06</strain>
    </source>
</reference>